<name>A0A0P8WNL9_9CLOT</name>
<dbReference type="AlphaFoldDB" id="A0A0P8WNL9"/>
<reference evidence="1 2" key="1">
    <citation type="submission" date="2015-09" db="EMBL/GenBank/DDBJ databases">
        <title>Genome sequence of Oxobacter pfennigii DSM 3222.</title>
        <authorList>
            <person name="Poehlein A."/>
            <person name="Bengelsdorf F.R."/>
            <person name="Schiel-Bengelsdorf B."/>
            <person name="Duerre P."/>
            <person name="Daniel R."/>
        </authorList>
    </citation>
    <scope>NUCLEOTIDE SEQUENCE [LARGE SCALE GENOMIC DNA]</scope>
    <source>
        <strain evidence="1 2">DSM 3222</strain>
    </source>
</reference>
<dbReference type="InterPro" id="IPR021377">
    <property type="entry name" value="DUF3006"/>
</dbReference>
<dbReference type="Pfam" id="PF11213">
    <property type="entry name" value="DUF3006"/>
    <property type="match status" value="1"/>
</dbReference>
<gene>
    <name evidence="1" type="ORF">OXPF_23070</name>
</gene>
<evidence type="ECO:0008006" key="3">
    <source>
        <dbReference type="Google" id="ProtNLM"/>
    </source>
</evidence>
<dbReference type="Proteomes" id="UP000050326">
    <property type="component" value="Unassembled WGS sequence"/>
</dbReference>
<accession>A0A0P8WNL9</accession>
<dbReference type="RefSeq" id="WP_083479868.1">
    <property type="nucleotide sequence ID" value="NZ_LKET01000032.1"/>
</dbReference>
<dbReference type="OrthoDB" id="164847at2"/>
<dbReference type="EMBL" id="LKET01000032">
    <property type="protein sequence ID" value="KPU44140.1"/>
    <property type="molecule type" value="Genomic_DNA"/>
</dbReference>
<comment type="caution">
    <text evidence="1">The sequence shown here is derived from an EMBL/GenBank/DDBJ whole genome shotgun (WGS) entry which is preliminary data.</text>
</comment>
<evidence type="ECO:0000313" key="2">
    <source>
        <dbReference type="Proteomes" id="UP000050326"/>
    </source>
</evidence>
<protein>
    <recommendedName>
        <fullName evidence="3">DUF3006 domain-containing protein</fullName>
    </recommendedName>
</protein>
<evidence type="ECO:0000313" key="1">
    <source>
        <dbReference type="EMBL" id="KPU44140.1"/>
    </source>
</evidence>
<keyword evidence="2" id="KW-1185">Reference proteome</keyword>
<proteinExistence type="predicted"/>
<sequence>MKVIIDCFEGKFAICETDEKKMINIEKSRIPRDAKEGDVLKVEE</sequence>
<organism evidence="1 2">
    <name type="scientific">Oxobacter pfennigii</name>
    <dbReference type="NCBI Taxonomy" id="36849"/>
    <lineage>
        <taxon>Bacteria</taxon>
        <taxon>Bacillati</taxon>
        <taxon>Bacillota</taxon>
        <taxon>Clostridia</taxon>
        <taxon>Eubacteriales</taxon>
        <taxon>Clostridiaceae</taxon>
        <taxon>Oxobacter</taxon>
    </lineage>
</organism>